<dbReference type="GO" id="GO:0008080">
    <property type="term" value="F:N-acetyltransferase activity"/>
    <property type="evidence" value="ECO:0007669"/>
    <property type="project" value="TreeGrafter"/>
</dbReference>
<dbReference type="InterPro" id="IPR000182">
    <property type="entry name" value="GNAT_dom"/>
</dbReference>
<dbReference type="PANTHER" id="PTHR10545:SF29">
    <property type="entry name" value="GH14572P-RELATED"/>
    <property type="match status" value="1"/>
</dbReference>
<keyword evidence="1" id="KW-0808">Transferase</keyword>
<dbReference type="CDD" id="cd04301">
    <property type="entry name" value="NAT_SF"/>
    <property type="match status" value="1"/>
</dbReference>
<dbReference type="InterPro" id="IPR051016">
    <property type="entry name" value="Diverse_Substrate_AcTransf"/>
</dbReference>
<dbReference type="AlphaFoldDB" id="A0A9X4XE49"/>
<evidence type="ECO:0000259" key="3">
    <source>
        <dbReference type="PROSITE" id="PS51186"/>
    </source>
</evidence>
<proteinExistence type="predicted"/>
<dbReference type="Gene3D" id="3.40.630.30">
    <property type="match status" value="1"/>
</dbReference>
<dbReference type="Pfam" id="PF00583">
    <property type="entry name" value="Acetyltransf_1"/>
    <property type="match status" value="1"/>
</dbReference>
<dbReference type="SUPFAM" id="SSF55729">
    <property type="entry name" value="Acyl-CoA N-acyltransferases (Nat)"/>
    <property type="match status" value="1"/>
</dbReference>
<feature type="domain" description="N-acetyltransferase" evidence="3">
    <location>
        <begin position="1"/>
        <end position="156"/>
    </location>
</feature>
<organism evidence="4 5">
    <name type="scientific">Turicibacter sanguinis</name>
    <dbReference type="NCBI Taxonomy" id="154288"/>
    <lineage>
        <taxon>Bacteria</taxon>
        <taxon>Bacillati</taxon>
        <taxon>Bacillota</taxon>
        <taxon>Erysipelotrichia</taxon>
        <taxon>Erysipelotrichales</taxon>
        <taxon>Turicibacteraceae</taxon>
        <taxon>Turicibacter</taxon>
    </lineage>
</organism>
<dbReference type="EMBL" id="WMQE01000009">
    <property type="protein sequence ID" value="MTK20897.1"/>
    <property type="molecule type" value="Genomic_DNA"/>
</dbReference>
<evidence type="ECO:0000313" key="5">
    <source>
        <dbReference type="Proteomes" id="UP000487649"/>
    </source>
</evidence>
<gene>
    <name evidence="4" type="ORF">GMA92_05625</name>
</gene>
<evidence type="ECO:0000256" key="1">
    <source>
        <dbReference type="ARBA" id="ARBA00022679"/>
    </source>
</evidence>
<dbReference type="InterPro" id="IPR016181">
    <property type="entry name" value="Acyl_CoA_acyltransferase"/>
</dbReference>
<evidence type="ECO:0000256" key="2">
    <source>
        <dbReference type="ARBA" id="ARBA00023315"/>
    </source>
</evidence>
<reference evidence="4 5" key="1">
    <citation type="journal article" date="2019" name="Nat. Med.">
        <title>A library of human gut bacterial isolates paired with longitudinal multiomics data enables mechanistic microbiome research.</title>
        <authorList>
            <person name="Poyet M."/>
            <person name="Groussin M."/>
            <person name="Gibbons S.M."/>
            <person name="Avila-Pacheco J."/>
            <person name="Jiang X."/>
            <person name="Kearney S.M."/>
            <person name="Perrotta A.R."/>
            <person name="Berdy B."/>
            <person name="Zhao S."/>
            <person name="Lieberman T.D."/>
            <person name="Swanson P.K."/>
            <person name="Smith M."/>
            <person name="Roesemann S."/>
            <person name="Alexander J.E."/>
            <person name="Rich S.A."/>
            <person name="Livny J."/>
            <person name="Vlamakis H."/>
            <person name="Clish C."/>
            <person name="Bullock K."/>
            <person name="Deik A."/>
            <person name="Scott J."/>
            <person name="Pierce K.A."/>
            <person name="Xavier R.J."/>
            <person name="Alm E.J."/>
        </authorList>
    </citation>
    <scope>NUCLEOTIDE SEQUENCE [LARGE SCALE GENOMIC DNA]</scope>
    <source>
        <strain evidence="4 5">BIOML-A198</strain>
    </source>
</reference>
<dbReference type="RefSeq" id="WP_006785452.1">
    <property type="nucleotide sequence ID" value="NZ_JADPLS010000028.1"/>
</dbReference>
<accession>A0A9X4XE49</accession>
<dbReference type="PROSITE" id="PS51186">
    <property type="entry name" value="GNAT"/>
    <property type="match status" value="1"/>
</dbReference>
<comment type="caution">
    <text evidence="4">The sequence shown here is derived from an EMBL/GenBank/DDBJ whole genome shotgun (WGS) entry which is preliminary data.</text>
</comment>
<keyword evidence="2" id="KW-0012">Acyltransferase</keyword>
<sequence>MIRKASLNDYNQISKLVSEVHQLHVLNRPDVYLDLKQPFSYDSFLQLLEEPTSNLFVIENSNQNLIGYGIINFLKTRSLTIMKPSTIAYIDDFCISFSYQHQGYGAQLFDYLKEYAKEQGATSLQLTVWKFNEPAIAFYEKMGMSMRNRRLELPLK</sequence>
<evidence type="ECO:0000313" key="4">
    <source>
        <dbReference type="EMBL" id="MTK20897.1"/>
    </source>
</evidence>
<name>A0A9X4XE49_9FIRM</name>
<protein>
    <submittedName>
        <fullName evidence="4">GNAT family N-acetyltransferase</fullName>
    </submittedName>
</protein>
<dbReference type="PANTHER" id="PTHR10545">
    <property type="entry name" value="DIAMINE N-ACETYLTRANSFERASE"/>
    <property type="match status" value="1"/>
</dbReference>
<dbReference type="Proteomes" id="UP000487649">
    <property type="component" value="Unassembled WGS sequence"/>
</dbReference>